<evidence type="ECO:0000256" key="1">
    <source>
        <dbReference type="ARBA" id="ARBA00005417"/>
    </source>
</evidence>
<accession>A0A6B2LYA4</accession>
<dbReference type="PROSITE" id="PS50893">
    <property type="entry name" value="ABC_TRANSPORTER_2"/>
    <property type="match status" value="1"/>
</dbReference>
<gene>
    <name evidence="6" type="ORF">G0Q06_02580</name>
</gene>
<dbReference type="Pfam" id="PF08352">
    <property type="entry name" value="oligo_HPY"/>
    <property type="match status" value="1"/>
</dbReference>
<dbReference type="GO" id="GO:0005524">
    <property type="term" value="F:ATP binding"/>
    <property type="evidence" value="ECO:0007669"/>
    <property type="project" value="UniProtKB-KW"/>
</dbReference>
<dbReference type="PANTHER" id="PTHR43776">
    <property type="entry name" value="TRANSPORT ATP-BINDING PROTEIN"/>
    <property type="match status" value="1"/>
</dbReference>
<keyword evidence="2" id="KW-0813">Transport</keyword>
<reference evidence="6 7" key="1">
    <citation type="submission" date="2020-02" db="EMBL/GenBank/DDBJ databases">
        <title>Albibacoteraceae fam. nov., the first described family within the subdivision 4 Verrucomicrobia.</title>
        <authorList>
            <person name="Xi F."/>
        </authorList>
    </citation>
    <scope>NUCLEOTIDE SEQUENCE [LARGE SCALE GENOMIC DNA]</scope>
    <source>
        <strain evidence="6 7">CK1056</strain>
    </source>
</reference>
<dbReference type="GO" id="GO:0015833">
    <property type="term" value="P:peptide transport"/>
    <property type="evidence" value="ECO:0007669"/>
    <property type="project" value="InterPro"/>
</dbReference>
<dbReference type="Proteomes" id="UP000478417">
    <property type="component" value="Unassembled WGS sequence"/>
</dbReference>
<dbReference type="InterPro" id="IPR003593">
    <property type="entry name" value="AAA+_ATPase"/>
</dbReference>
<dbReference type="PROSITE" id="PS00211">
    <property type="entry name" value="ABC_TRANSPORTER_1"/>
    <property type="match status" value="1"/>
</dbReference>
<keyword evidence="7" id="KW-1185">Reference proteome</keyword>
<dbReference type="SUPFAM" id="SSF52540">
    <property type="entry name" value="P-loop containing nucleoside triphosphate hydrolases"/>
    <property type="match status" value="1"/>
</dbReference>
<evidence type="ECO:0000256" key="3">
    <source>
        <dbReference type="ARBA" id="ARBA00022741"/>
    </source>
</evidence>
<keyword evidence="4 6" id="KW-0067">ATP-binding</keyword>
<evidence type="ECO:0000313" key="7">
    <source>
        <dbReference type="Proteomes" id="UP000478417"/>
    </source>
</evidence>
<dbReference type="Gene3D" id="3.40.50.300">
    <property type="entry name" value="P-loop containing nucleotide triphosphate hydrolases"/>
    <property type="match status" value="1"/>
</dbReference>
<dbReference type="InterPro" id="IPR013563">
    <property type="entry name" value="Oligopep_ABC_C"/>
</dbReference>
<dbReference type="InterPro" id="IPR017871">
    <property type="entry name" value="ABC_transporter-like_CS"/>
</dbReference>
<dbReference type="RefSeq" id="WP_163962171.1">
    <property type="nucleotide sequence ID" value="NZ_JAAGNX010000001.1"/>
</dbReference>
<dbReference type="InterPro" id="IPR050319">
    <property type="entry name" value="ABC_transp_ATP-bind"/>
</dbReference>
<dbReference type="EMBL" id="JAAGNX010000001">
    <property type="protein sequence ID" value="NDV61333.1"/>
    <property type="molecule type" value="Genomic_DNA"/>
</dbReference>
<feature type="domain" description="ABC transporter" evidence="5">
    <location>
        <begin position="17"/>
        <end position="258"/>
    </location>
</feature>
<comment type="similarity">
    <text evidence="1">Belongs to the ABC transporter superfamily.</text>
</comment>
<dbReference type="GO" id="GO:0016887">
    <property type="term" value="F:ATP hydrolysis activity"/>
    <property type="evidence" value="ECO:0007669"/>
    <property type="project" value="InterPro"/>
</dbReference>
<dbReference type="CDD" id="cd03257">
    <property type="entry name" value="ABC_NikE_OppD_transporters"/>
    <property type="match status" value="1"/>
</dbReference>
<protein>
    <submittedName>
        <fullName evidence="6">ABC transporter ATP-binding protein</fullName>
    </submittedName>
</protein>
<proteinExistence type="inferred from homology"/>
<comment type="caution">
    <text evidence="6">The sequence shown here is derived from an EMBL/GenBank/DDBJ whole genome shotgun (WGS) entry which is preliminary data.</text>
</comment>
<dbReference type="Pfam" id="PF00005">
    <property type="entry name" value="ABC_tran"/>
    <property type="match status" value="1"/>
</dbReference>
<dbReference type="AlphaFoldDB" id="A0A6B2LYA4"/>
<dbReference type="PANTHER" id="PTHR43776:SF7">
    <property type="entry name" value="D,D-DIPEPTIDE TRANSPORT ATP-BINDING PROTEIN DDPF-RELATED"/>
    <property type="match status" value="1"/>
</dbReference>
<sequence length="264" mass="29747">MFENIPEVKDGEVRPLLECQEIQLGYSTPSGWKPVVNRVDFEVRKGETVALVGESGSGKSTIAKALVKLIPLRGGSIRFDGKEVGNLSPVEFQPYRKKIQMIFQDPLKALNPRLKVSQLIEEPLRLHFPKLDRAKRVDELLQAVQLPVSSKDRFPSEFSGGQRQRILIARALAVEPELLVCDEPVSALDVTIQARLLELLESLKSSHGLTLLFISHDLAVVQQIADRVLVLQNGRRVEWKETGQLFKNPEHPYTRMLIDACPTW</sequence>
<dbReference type="InterPro" id="IPR027417">
    <property type="entry name" value="P-loop_NTPase"/>
</dbReference>
<dbReference type="GO" id="GO:0055085">
    <property type="term" value="P:transmembrane transport"/>
    <property type="evidence" value="ECO:0007669"/>
    <property type="project" value="UniProtKB-ARBA"/>
</dbReference>
<keyword evidence="3" id="KW-0547">Nucleotide-binding</keyword>
<dbReference type="SMART" id="SM00382">
    <property type="entry name" value="AAA"/>
    <property type="match status" value="1"/>
</dbReference>
<dbReference type="InterPro" id="IPR003439">
    <property type="entry name" value="ABC_transporter-like_ATP-bd"/>
</dbReference>
<evidence type="ECO:0000256" key="4">
    <source>
        <dbReference type="ARBA" id="ARBA00022840"/>
    </source>
</evidence>
<organism evidence="6 7">
    <name type="scientific">Oceanipulchritudo coccoides</name>
    <dbReference type="NCBI Taxonomy" id="2706888"/>
    <lineage>
        <taxon>Bacteria</taxon>
        <taxon>Pseudomonadati</taxon>
        <taxon>Verrucomicrobiota</taxon>
        <taxon>Opitutia</taxon>
        <taxon>Puniceicoccales</taxon>
        <taxon>Oceanipulchritudinaceae</taxon>
        <taxon>Oceanipulchritudo</taxon>
    </lineage>
</organism>
<evidence type="ECO:0000259" key="5">
    <source>
        <dbReference type="PROSITE" id="PS50893"/>
    </source>
</evidence>
<evidence type="ECO:0000313" key="6">
    <source>
        <dbReference type="EMBL" id="NDV61333.1"/>
    </source>
</evidence>
<dbReference type="FunFam" id="3.40.50.300:FF:000016">
    <property type="entry name" value="Oligopeptide ABC transporter ATP-binding component"/>
    <property type="match status" value="1"/>
</dbReference>
<evidence type="ECO:0000256" key="2">
    <source>
        <dbReference type="ARBA" id="ARBA00022448"/>
    </source>
</evidence>
<name>A0A6B2LYA4_9BACT</name>